<dbReference type="EMBL" id="JBHSMI010000056">
    <property type="protein sequence ID" value="MFC5406669.1"/>
    <property type="molecule type" value="Genomic_DNA"/>
</dbReference>
<evidence type="ECO:0000256" key="1">
    <source>
        <dbReference type="SAM" id="Phobius"/>
    </source>
</evidence>
<keyword evidence="3" id="KW-1185">Reference proteome</keyword>
<evidence type="ECO:0000313" key="3">
    <source>
        <dbReference type="Proteomes" id="UP001596113"/>
    </source>
</evidence>
<feature type="transmembrane region" description="Helical" evidence="1">
    <location>
        <begin position="408"/>
        <end position="431"/>
    </location>
</feature>
<evidence type="ECO:0008006" key="4">
    <source>
        <dbReference type="Google" id="ProtNLM"/>
    </source>
</evidence>
<keyword evidence="1" id="KW-1133">Transmembrane helix</keyword>
<accession>A0ABW0I1E6</accession>
<reference evidence="3" key="1">
    <citation type="journal article" date="2019" name="Int. J. Syst. Evol. Microbiol.">
        <title>The Global Catalogue of Microorganisms (GCM) 10K type strain sequencing project: providing services to taxonomists for standard genome sequencing and annotation.</title>
        <authorList>
            <consortium name="The Broad Institute Genomics Platform"/>
            <consortium name="The Broad Institute Genome Sequencing Center for Infectious Disease"/>
            <person name="Wu L."/>
            <person name="Ma J."/>
        </authorList>
    </citation>
    <scope>NUCLEOTIDE SEQUENCE [LARGE SCALE GENOMIC DNA]</scope>
    <source>
        <strain evidence="3">CGMCC 1.18575</strain>
    </source>
</reference>
<name>A0ABW0I1E6_9BACL</name>
<dbReference type="RefSeq" id="WP_378138762.1">
    <property type="nucleotide sequence ID" value="NZ_JBHSMI010000056.1"/>
</dbReference>
<sequence>MRTVVGEDPDLDKAIFQFIYPFSLERNCQERLRETLLQEGFASFRLGELAFETCFYGPGHRVSHRELERYYLPFACQVLFPGDNDPGSFRRLSRSSGDRAILRVGAADGGLGVPFSVHSIDVVLCPFDTGFLTIRTEIDAAQSITFGQALEFGDRMRHFQDREENAADHRSIIEHDGQTYREIEHYVFGVLVPSLLPFLDRSSMQDTPFEKLPFFMDERLFVIGFCSFPGDTDLTLPQRYRAGRLDGLDAHGRPRIGASHLPYMERYAEHFEYARWAPDTYYITDETCFVCLTRVAPDKALLLADQMYGEYYYGLLLNLFHRIVLLKLSIAYSKVQLERKPERTEELIRDITCFSAKYYFAEIVAQTEGREIFHQLRNVYGNDKLFDDVKITLSDLYKYQETRTSKQAGYLLTILTIYTVVSGIFGMNLVIEDLDGGYNWGFLKGYSLFQWVALSIAFSGLAVAVLLIVGVLWKWGRDFVRRRQ</sequence>
<feature type="transmembrane region" description="Helical" evidence="1">
    <location>
        <begin position="451"/>
        <end position="473"/>
    </location>
</feature>
<organism evidence="2 3">
    <name type="scientific">Cohnella soli</name>
    <dbReference type="NCBI Taxonomy" id="425005"/>
    <lineage>
        <taxon>Bacteria</taxon>
        <taxon>Bacillati</taxon>
        <taxon>Bacillota</taxon>
        <taxon>Bacilli</taxon>
        <taxon>Bacillales</taxon>
        <taxon>Paenibacillaceae</taxon>
        <taxon>Cohnella</taxon>
    </lineage>
</organism>
<comment type="caution">
    <text evidence="2">The sequence shown here is derived from an EMBL/GenBank/DDBJ whole genome shotgun (WGS) entry which is preliminary data.</text>
</comment>
<evidence type="ECO:0000313" key="2">
    <source>
        <dbReference type="EMBL" id="MFC5406669.1"/>
    </source>
</evidence>
<gene>
    <name evidence="2" type="ORF">ACFPOF_28395</name>
</gene>
<dbReference type="Proteomes" id="UP001596113">
    <property type="component" value="Unassembled WGS sequence"/>
</dbReference>
<proteinExistence type="predicted"/>
<feature type="transmembrane region" description="Helical" evidence="1">
    <location>
        <begin position="311"/>
        <end position="330"/>
    </location>
</feature>
<protein>
    <recommendedName>
        <fullName evidence="4">CorA-like Mg2+ transporter protein</fullName>
    </recommendedName>
</protein>
<keyword evidence="1" id="KW-0472">Membrane</keyword>
<keyword evidence="1" id="KW-0812">Transmembrane</keyword>